<organism evidence="3 5">
    <name type="scientific">Batrachochytrium salamandrivorans</name>
    <dbReference type="NCBI Taxonomy" id="1357716"/>
    <lineage>
        <taxon>Eukaryota</taxon>
        <taxon>Fungi</taxon>
        <taxon>Fungi incertae sedis</taxon>
        <taxon>Chytridiomycota</taxon>
        <taxon>Chytridiomycota incertae sedis</taxon>
        <taxon>Chytridiomycetes</taxon>
        <taxon>Rhizophydiales</taxon>
        <taxon>Rhizophydiales incertae sedis</taxon>
        <taxon>Batrachochytrium</taxon>
    </lineage>
</organism>
<proteinExistence type="predicted"/>
<evidence type="ECO:0000313" key="4">
    <source>
        <dbReference type="EMBL" id="KAH6593076.1"/>
    </source>
</evidence>
<keyword evidence="5" id="KW-1185">Reference proteome</keyword>
<feature type="signal peptide" evidence="2">
    <location>
        <begin position="1"/>
        <end position="18"/>
    </location>
</feature>
<evidence type="ECO:0000313" key="5">
    <source>
        <dbReference type="Proteomes" id="UP001648503"/>
    </source>
</evidence>
<evidence type="ECO:0000256" key="2">
    <source>
        <dbReference type="SAM" id="SignalP"/>
    </source>
</evidence>
<reference evidence="3 5" key="1">
    <citation type="submission" date="2021-02" db="EMBL/GenBank/DDBJ databases">
        <title>Variation within the Batrachochytrium salamandrivorans European outbreak.</title>
        <authorList>
            <person name="Kelly M."/>
            <person name="Pasmans F."/>
            <person name="Shea T.P."/>
            <person name="Munoz J.F."/>
            <person name="Carranza S."/>
            <person name="Cuomo C.A."/>
            <person name="Martel A."/>
        </authorList>
    </citation>
    <scope>NUCLEOTIDE SEQUENCE [LARGE SCALE GENOMIC DNA]</scope>
    <source>
        <strain evidence="3 5">AMFP18/2</strain>
    </source>
</reference>
<dbReference type="Proteomes" id="UP001648503">
    <property type="component" value="Unassembled WGS sequence"/>
</dbReference>
<evidence type="ECO:0000256" key="1">
    <source>
        <dbReference type="SAM" id="MobiDB-lite"/>
    </source>
</evidence>
<accession>A0ABQ8EXM9</accession>
<sequence>MKVNVLVVAAMVITSVNAGWHRRLRSLFGRNDRKPGSVFPQDLTENGSSMSQDTEPTNKESSNDSDMNGIGKNLICDFLISKTKGLQKDLVEHADEFRGHLALLHILQAREETLKEEQRETHSASTGRVNGRLEAIKGEFAKLQAEYSRFWTMLVDNECLAEDYYLIGPQDMARVGVLLDVLQKTPRNASVHGDDVVSLDRQ</sequence>
<feature type="region of interest" description="Disordered" evidence="1">
    <location>
        <begin position="35"/>
        <end position="66"/>
    </location>
</feature>
<feature type="compositionally biased region" description="Polar residues" evidence="1">
    <location>
        <begin position="43"/>
        <end position="55"/>
    </location>
</feature>
<feature type="chain" id="PRO_5045031050" evidence="2">
    <location>
        <begin position="19"/>
        <end position="202"/>
    </location>
</feature>
<dbReference type="EMBL" id="JAFCIX010000361">
    <property type="protein sequence ID" value="KAH6593076.1"/>
    <property type="molecule type" value="Genomic_DNA"/>
</dbReference>
<protein>
    <submittedName>
        <fullName evidence="3">Uncharacterized protein</fullName>
    </submittedName>
</protein>
<gene>
    <name evidence="4" type="ORF">BASA50_007597</name>
    <name evidence="3" type="ORF">BASA50_010747</name>
</gene>
<comment type="caution">
    <text evidence="3">The sequence shown here is derived from an EMBL/GenBank/DDBJ whole genome shotgun (WGS) entry which is preliminary data.</text>
</comment>
<evidence type="ECO:0000313" key="3">
    <source>
        <dbReference type="EMBL" id="KAH6588381.1"/>
    </source>
</evidence>
<name>A0ABQ8EXM9_9FUNG</name>
<dbReference type="EMBL" id="JAFCIX010000510">
    <property type="protein sequence ID" value="KAH6588381.1"/>
    <property type="molecule type" value="Genomic_DNA"/>
</dbReference>
<keyword evidence="2" id="KW-0732">Signal</keyword>